<dbReference type="Proteomes" id="UP001139353">
    <property type="component" value="Unassembled WGS sequence"/>
</dbReference>
<dbReference type="EMBL" id="JAJLJH010000004">
    <property type="protein sequence ID" value="MCK9687237.1"/>
    <property type="molecule type" value="Genomic_DNA"/>
</dbReference>
<protein>
    <recommendedName>
        <fullName evidence="4">Porin</fullName>
    </recommendedName>
</protein>
<dbReference type="PROSITE" id="PS51257">
    <property type="entry name" value="PROKAR_LIPOPROTEIN"/>
    <property type="match status" value="1"/>
</dbReference>
<name>A0A9X1YK82_9BURK</name>
<feature type="signal peptide" evidence="1">
    <location>
        <begin position="1"/>
        <end position="25"/>
    </location>
</feature>
<keyword evidence="3" id="KW-1185">Reference proteome</keyword>
<gene>
    <name evidence="2" type="ORF">LPC04_16140</name>
</gene>
<reference evidence="2" key="1">
    <citation type="submission" date="2021-11" db="EMBL/GenBank/DDBJ databases">
        <title>BS-T2-15 a new species belonging to the Comamonadaceae family isolated from the soil of a French oak forest.</title>
        <authorList>
            <person name="Mieszkin S."/>
            <person name="Alain K."/>
        </authorList>
    </citation>
    <scope>NUCLEOTIDE SEQUENCE</scope>
    <source>
        <strain evidence="2">BS-T2-15</strain>
    </source>
</reference>
<dbReference type="AlphaFoldDB" id="A0A9X1YK82"/>
<organism evidence="2 3">
    <name type="scientific">Scleromatobacter humisilvae</name>
    <dbReference type="NCBI Taxonomy" id="2897159"/>
    <lineage>
        <taxon>Bacteria</taxon>
        <taxon>Pseudomonadati</taxon>
        <taxon>Pseudomonadota</taxon>
        <taxon>Betaproteobacteria</taxon>
        <taxon>Burkholderiales</taxon>
        <taxon>Sphaerotilaceae</taxon>
        <taxon>Scleromatobacter</taxon>
    </lineage>
</organism>
<sequence>MNNRLVLAVPATMLACAMSIGAAHAQGKPALKPLDDAELSGVYGQALLDLTNTSQGGYDFSRITLNADITMSSSLKGLVLGTHADGTSDINISTLNFGRSDGTDAQRTVAISNPYFEWVYSGTGTASSQVIGMRIGFGGIAGDVGLMMNTVSGSLSLSTPSSGQATGAGSQLTSLPTTTGATIALNQIGGVTAGTVDGPSRDFFLSILKQAVTYPTTAGVAAPATAQAGFWLNWTDRLAALNTTGSVPPNVPKIGP</sequence>
<keyword evidence="1" id="KW-0732">Signal</keyword>
<evidence type="ECO:0000313" key="2">
    <source>
        <dbReference type="EMBL" id="MCK9687237.1"/>
    </source>
</evidence>
<accession>A0A9X1YK82</accession>
<feature type="chain" id="PRO_5040859449" description="Porin" evidence="1">
    <location>
        <begin position="26"/>
        <end position="256"/>
    </location>
</feature>
<evidence type="ECO:0000256" key="1">
    <source>
        <dbReference type="SAM" id="SignalP"/>
    </source>
</evidence>
<evidence type="ECO:0008006" key="4">
    <source>
        <dbReference type="Google" id="ProtNLM"/>
    </source>
</evidence>
<dbReference type="RefSeq" id="WP_275683278.1">
    <property type="nucleotide sequence ID" value="NZ_JAJLJH010000004.1"/>
</dbReference>
<evidence type="ECO:0000313" key="3">
    <source>
        <dbReference type="Proteomes" id="UP001139353"/>
    </source>
</evidence>
<proteinExistence type="predicted"/>
<comment type="caution">
    <text evidence="2">The sequence shown here is derived from an EMBL/GenBank/DDBJ whole genome shotgun (WGS) entry which is preliminary data.</text>
</comment>